<dbReference type="FunFam" id="3.40.1170.60:FF:000001">
    <property type="entry name" value="DNA polymerase IV"/>
    <property type="match status" value="1"/>
</dbReference>
<keyword evidence="11 16" id="KW-0239">DNA-directed DNA polymerase</keyword>
<dbReference type="InterPro" id="IPR022880">
    <property type="entry name" value="DNApol_IV"/>
</dbReference>
<evidence type="ECO:0000256" key="14">
    <source>
        <dbReference type="ARBA" id="ARBA00025589"/>
    </source>
</evidence>
<name>A0A4Q5MZZ0_9MICO</name>
<keyword evidence="3 16" id="KW-0515">Mutator protein</keyword>
<sequence>MRGVTPWVLHVDLDQFIAAVELLRRPELRGRPVVVGGDGDPTKRGVVSTASYEARAFGVHSGMPLRTAARKCPDAVFLAVDRELYEAASATVMATLHELDAIVEVVSWDEAFLGVEAADPEAFAQEIRRRVRAATDLDCSVGIGQNKLQAKLATGFAKPAGVFRLTDATWFAVLGDRSTDALWGIGAKTAKRLSALGIDTVRDLARADPHVLAATLGPTTGPWLVALGQGRGSSTVDSAPYVARSHSRETTFQRDLEDWDRVRAEVAVLGRGVAAAVGQEGRRAVRVVVKVRYAPFRTSTHGRALAAPTSDPGVIEAAALAALDAFEGDRPVRLLGVRAELEDAGLAD</sequence>
<dbReference type="RefSeq" id="WP_130103864.1">
    <property type="nucleotide sequence ID" value="NZ_SDWW01000052.1"/>
</dbReference>
<evidence type="ECO:0000256" key="13">
    <source>
        <dbReference type="ARBA" id="ARBA00023204"/>
    </source>
</evidence>
<dbReference type="SUPFAM" id="SSF56672">
    <property type="entry name" value="DNA/RNA polymerases"/>
    <property type="match status" value="1"/>
</dbReference>
<evidence type="ECO:0000256" key="8">
    <source>
        <dbReference type="ARBA" id="ARBA00022723"/>
    </source>
</evidence>
<comment type="cofactor">
    <cofactor evidence="16">
        <name>Mg(2+)</name>
        <dbReference type="ChEBI" id="CHEBI:18420"/>
    </cofactor>
    <text evidence="16">Binds 2 magnesium ions per subunit.</text>
</comment>
<dbReference type="Pfam" id="PF11799">
    <property type="entry name" value="IMS_C"/>
    <property type="match status" value="1"/>
</dbReference>
<dbReference type="CDD" id="cd03586">
    <property type="entry name" value="PolY_Pol_IV_kappa"/>
    <property type="match status" value="1"/>
</dbReference>
<dbReference type="Gene3D" id="1.10.150.20">
    <property type="entry name" value="5' to 3' exonuclease, C-terminal subdomain"/>
    <property type="match status" value="1"/>
</dbReference>
<evidence type="ECO:0000256" key="10">
    <source>
        <dbReference type="ARBA" id="ARBA00022842"/>
    </source>
</evidence>
<keyword evidence="6 16" id="KW-0548">Nucleotidyltransferase</keyword>
<keyword evidence="8 16" id="KW-0479">Metal-binding</keyword>
<evidence type="ECO:0000256" key="9">
    <source>
        <dbReference type="ARBA" id="ARBA00022763"/>
    </source>
</evidence>
<dbReference type="Gene3D" id="3.40.1170.60">
    <property type="match status" value="1"/>
</dbReference>
<evidence type="ECO:0000256" key="2">
    <source>
        <dbReference type="ARBA" id="ARBA00010945"/>
    </source>
</evidence>
<feature type="active site" evidence="16">
    <location>
        <position position="110"/>
    </location>
</feature>
<evidence type="ECO:0000313" key="19">
    <source>
        <dbReference type="Proteomes" id="UP000293764"/>
    </source>
</evidence>
<evidence type="ECO:0000256" key="3">
    <source>
        <dbReference type="ARBA" id="ARBA00022457"/>
    </source>
</evidence>
<evidence type="ECO:0000256" key="12">
    <source>
        <dbReference type="ARBA" id="ARBA00023125"/>
    </source>
</evidence>
<reference evidence="18 19" key="1">
    <citation type="submission" date="2019-01" db="EMBL/GenBank/DDBJ databases">
        <title>Novel species of Cellulomonas.</title>
        <authorList>
            <person name="Liu Q."/>
            <person name="Xin Y.-H."/>
        </authorList>
    </citation>
    <scope>NUCLEOTIDE SEQUENCE [LARGE SCALE GENOMIC DNA]</scope>
    <source>
        <strain evidence="18 19">HLT2-17</strain>
    </source>
</reference>
<dbReference type="GO" id="GO:0000287">
    <property type="term" value="F:magnesium ion binding"/>
    <property type="evidence" value="ECO:0007669"/>
    <property type="project" value="UniProtKB-UniRule"/>
</dbReference>
<dbReference type="GO" id="GO:0005829">
    <property type="term" value="C:cytosol"/>
    <property type="evidence" value="ECO:0007669"/>
    <property type="project" value="TreeGrafter"/>
</dbReference>
<dbReference type="Pfam" id="PF00817">
    <property type="entry name" value="IMS"/>
    <property type="match status" value="1"/>
</dbReference>
<evidence type="ECO:0000313" key="18">
    <source>
        <dbReference type="EMBL" id="RYV49797.1"/>
    </source>
</evidence>
<dbReference type="PROSITE" id="PS50173">
    <property type="entry name" value="UMUC"/>
    <property type="match status" value="1"/>
</dbReference>
<keyword evidence="7 16" id="KW-0235">DNA replication</keyword>
<dbReference type="Gene3D" id="3.30.70.270">
    <property type="match status" value="1"/>
</dbReference>
<dbReference type="GO" id="GO:0042276">
    <property type="term" value="P:error-prone translesion synthesis"/>
    <property type="evidence" value="ECO:0007669"/>
    <property type="project" value="TreeGrafter"/>
</dbReference>
<dbReference type="InterPro" id="IPR036775">
    <property type="entry name" value="DNA_pol_Y-fam_lit_finger_sf"/>
</dbReference>
<dbReference type="InterPro" id="IPR050116">
    <property type="entry name" value="DNA_polymerase-Y"/>
</dbReference>
<protein>
    <recommendedName>
        <fullName evidence="16">DNA polymerase IV</fullName>
        <shortName evidence="16">Pol IV</shortName>
        <ecNumber evidence="16">2.7.7.7</ecNumber>
    </recommendedName>
</protein>
<dbReference type="InterPro" id="IPR043128">
    <property type="entry name" value="Rev_trsase/Diguanyl_cyclase"/>
</dbReference>
<dbReference type="GO" id="GO:0003887">
    <property type="term" value="F:DNA-directed DNA polymerase activity"/>
    <property type="evidence" value="ECO:0007669"/>
    <property type="project" value="UniProtKB-UniRule"/>
</dbReference>
<gene>
    <name evidence="16" type="primary">dinB</name>
    <name evidence="18" type="ORF">EUA98_16870</name>
</gene>
<dbReference type="GO" id="GO:0006261">
    <property type="term" value="P:DNA-templated DNA replication"/>
    <property type="evidence" value="ECO:0007669"/>
    <property type="project" value="UniProtKB-UniRule"/>
</dbReference>
<dbReference type="Proteomes" id="UP000293764">
    <property type="component" value="Unassembled WGS sequence"/>
</dbReference>
<dbReference type="HAMAP" id="MF_01113">
    <property type="entry name" value="DNApol_IV"/>
    <property type="match status" value="1"/>
</dbReference>
<keyword evidence="10 16" id="KW-0460">Magnesium</keyword>
<accession>A0A4Q5MZZ0</accession>
<dbReference type="InterPro" id="IPR043502">
    <property type="entry name" value="DNA/RNA_pol_sf"/>
</dbReference>
<dbReference type="OrthoDB" id="9808813at2"/>
<evidence type="ECO:0000256" key="15">
    <source>
        <dbReference type="ARBA" id="ARBA00049244"/>
    </source>
</evidence>
<dbReference type="PANTHER" id="PTHR11076:SF33">
    <property type="entry name" value="DNA POLYMERASE KAPPA"/>
    <property type="match status" value="1"/>
</dbReference>
<organism evidence="18 19">
    <name type="scientific">Pengzhenrongella frigida</name>
    <dbReference type="NCBI Taxonomy" id="1259133"/>
    <lineage>
        <taxon>Bacteria</taxon>
        <taxon>Bacillati</taxon>
        <taxon>Actinomycetota</taxon>
        <taxon>Actinomycetes</taxon>
        <taxon>Micrococcales</taxon>
        <taxon>Pengzhenrongella</taxon>
    </lineage>
</organism>
<evidence type="ECO:0000256" key="5">
    <source>
        <dbReference type="ARBA" id="ARBA00022679"/>
    </source>
</evidence>
<dbReference type="GO" id="GO:0003684">
    <property type="term" value="F:damaged DNA binding"/>
    <property type="evidence" value="ECO:0007669"/>
    <property type="project" value="InterPro"/>
</dbReference>
<comment type="subunit">
    <text evidence="16">Monomer.</text>
</comment>
<dbReference type="EC" id="2.7.7.7" evidence="16"/>
<evidence type="ECO:0000259" key="17">
    <source>
        <dbReference type="PROSITE" id="PS50173"/>
    </source>
</evidence>
<evidence type="ECO:0000256" key="6">
    <source>
        <dbReference type="ARBA" id="ARBA00022695"/>
    </source>
</evidence>
<evidence type="ECO:0000256" key="7">
    <source>
        <dbReference type="ARBA" id="ARBA00022705"/>
    </source>
</evidence>
<dbReference type="AlphaFoldDB" id="A0A4Q5MZZ0"/>
<comment type="function">
    <text evidence="14 16">Poorly processive, error-prone DNA polymerase involved in untargeted mutagenesis. Copies undamaged DNA at stalled replication forks, which arise in vivo from mismatched or misaligned primer ends. These misaligned primers can be extended by PolIV. Exhibits no 3'-5' exonuclease (proofreading) activity. May be involved in translesional synthesis, in conjunction with the beta clamp from PolIII.</text>
</comment>
<comment type="similarity">
    <text evidence="2 16">Belongs to the DNA polymerase type-Y family.</text>
</comment>
<comment type="caution">
    <text evidence="18">The sequence shown here is derived from an EMBL/GenBank/DDBJ whole genome shotgun (WGS) entry which is preliminary data.</text>
</comment>
<feature type="binding site" evidence="16">
    <location>
        <position position="109"/>
    </location>
    <ligand>
        <name>Mg(2+)</name>
        <dbReference type="ChEBI" id="CHEBI:18420"/>
    </ligand>
</feature>
<dbReference type="Gene3D" id="3.30.1490.100">
    <property type="entry name" value="DNA polymerase, Y-family, little finger domain"/>
    <property type="match status" value="1"/>
</dbReference>
<keyword evidence="5 16" id="KW-0808">Transferase</keyword>
<evidence type="ECO:0000256" key="4">
    <source>
        <dbReference type="ARBA" id="ARBA00022490"/>
    </source>
</evidence>
<keyword evidence="19" id="KW-1185">Reference proteome</keyword>
<dbReference type="InterPro" id="IPR017961">
    <property type="entry name" value="DNA_pol_Y-fam_little_finger"/>
</dbReference>
<keyword evidence="13 16" id="KW-0234">DNA repair</keyword>
<dbReference type="SUPFAM" id="SSF100879">
    <property type="entry name" value="Lesion bypass DNA polymerase (Y-family), little finger domain"/>
    <property type="match status" value="1"/>
</dbReference>
<proteinExistence type="inferred from homology"/>
<feature type="domain" description="UmuC" evidence="17">
    <location>
        <begin position="8"/>
        <end position="186"/>
    </location>
</feature>
<dbReference type="GO" id="GO:0006281">
    <property type="term" value="P:DNA repair"/>
    <property type="evidence" value="ECO:0007669"/>
    <property type="project" value="UniProtKB-UniRule"/>
</dbReference>
<keyword evidence="4 16" id="KW-0963">Cytoplasm</keyword>
<keyword evidence="12 16" id="KW-0238">DNA-binding</keyword>
<dbReference type="EMBL" id="SDWW01000052">
    <property type="protein sequence ID" value="RYV49797.1"/>
    <property type="molecule type" value="Genomic_DNA"/>
</dbReference>
<feature type="site" description="Substrate discrimination" evidence="16">
    <location>
        <position position="17"/>
    </location>
</feature>
<evidence type="ECO:0000256" key="1">
    <source>
        <dbReference type="ARBA" id="ARBA00004496"/>
    </source>
</evidence>
<dbReference type="NCBIfam" id="NF002883">
    <property type="entry name" value="PRK03352.1"/>
    <property type="match status" value="1"/>
</dbReference>
<comment type="catalytic activity">
    <reaction evidence="15 16">
        <text>DNA(n) + a 2'-deoxyribonucleoside 5'-triphosphate = DNA(n+1) + diphosphate</text>
        <dbReference type="Rhea" id="RHEA:22508"/>
        <dbReference type="Rhea" id="RHEA-COMP:17339"/>
        <dbReference type="Rhea" id="RHEA-COMP:17340"/>
        <dbReference type="ChEBI" id="CHEBI:33019"/>
        <dbReference type="ChEBI" id="CHEBI:61560"/>
        <dbReference type="ChEBI" id="CHEBI:173112"/>
        <dbReference type="EC" id="2.7.7.7"/>
    </reaction>
</comment>
<evidence type="ECO:0000256" key="16">
    <source>
        <dbReference type="HAMAP-Rule" id="MF_01113"/>
    </source>
</evidence>
<comment type="subcellular location">
    <subcellularLocation>
        <location evidence="1 16">Cytoplasm</location>
    </subcellularLocation>
</comment>
<dbReference type="PANTHER" id="PTHR11076">
    <property type="entry name" value="DNA REPAIR POLYMERASE UMUC / TRANSFERASE FAMILY MEMBER"/>
    <property type="match status" value="1"/>
</dbReference>
<keyword evidence="9 16" id="KW-0227">DNA damage</keyword>
<feature type="binding site" evidence="16">
    <location>
        <position position="12"/>
    </location>
    <ligand>
        <name>Mg(2+)</name>
        <dbReference type="ChEBI" id="CHEBI:18420"/>
    </ligand>
</feature>
<dbReference type="InterPro" id="IPR001126">
    <property type="entry name" value="UmuC"/>
</dbReference>
<evidence type="ECO:0000256" key="11">
    <source>
        <dbReference type="ARBA" id="ARBA00022932"/>
    </source>
</evidence>
<dbReference type="GO" id="GO:0009432">
    <property type="term" value="P:SOS response"/>
    <property type="evidence" value="ECO:0007669"/>
    <property type="project" value="TreeGrafter"/>
</dbReference>